<evidence type="ECO:0000313" key="2">
    <source>
        <dbReference type="Proteomes" id="UP000712600"/>
    </source>
</evidence>
<evidence type="ECO:0000313" key="1">
    <source>
        <dbReference type="EMBL" id="KAF3521445.1"/>
    </source>
</evidence>
<protein>
    <submittedName>
        <fullName evidence="1">Uncharacterized protein</fullName>
    </submittedName>
</protein>
<comment type="caution">
    <text evidence="1">The sequence shown here is derived from an EMBL/GenBank/DDBJ whole genome shotgun (WGS) entry which is preliminary data.</text>
</comment>
<reference evidence="1" key="1">
    <citation type="submission" date="2019-12" db="EMBL/GenBank/DDBJ databases">
        <title>Genome sequencing and annotation of Brassica cretica.</title>
        <authorList>
            <person name="Studholme D.J."/>
            <person name="Sarris P."/>
        </authorList>
    </citation>
    <scope>NUCLEOTIDE SEQUENCE</scope>
    <source>
        <strain evidence="1">PFS-109/04</strain>
        <tissue evidence="1">Leaf</tissue>
    </source>
</reference>
<proteinExistence type="predicted"/>
<dbReference type="AlphaFoldDB" id="A0A8S9PHG7"/>
<gene>
    <name evidence="1" type="ORF">F2Q69_00046116</name>
</gene>
<sequence length="315" mass="35616">MVEYLCGGRVLGDMDRSKSFKVRGGRRIDQHFWKHEGLEAQRFGRMTFLQHEVFRETSRRIGKYLPPRSEFRLEFIKNIQLIITGAEKYSGLIAGQKFTGGTEIRPIDREARGGSLHGFRTWCQPSNKLSVSRSSRCRRSWKQYMQHDILTSGSSGGVLHVSWKCSQPCGARAPREGSVQLKVNQVKISSDGIQVNVARERERNKVLDLECQSVPLMIKCRCCPDLVQFHGFRSVEVLLYTPPGSPKNCPGAKGGSVQISPSRPVSFYMVKPRFCPSRDQSSSVQSSRPLGFGQVFSDQPAASRLEHWKIESHIE</sequence>
<organism evidence="1 2">
    <name type="scientific">Brassica cretica</name>
    <name type="common">Mustard</name>
    <dbReference type="NCBI Taxonomy" id="69181"/>
    <lineage>
        <taxon>Eukaryota</taxon>
        <taxon>Viridiplantae</taxon>
        <taxon>Streptophyta</taxon>
        <taxon>Embryophyta</taxon>
        <taxon>Tracheophyta</taxon>
        <taxon>Spermatophyta</taxon>
        <taxon>Magnoliopsida</taxon>
        <taxon>eudicotyledons</taxon>
        <taxon>Gunneridae</taxon>
        <taxon>Pentapetalae</taxon>
        <taxon>rosids</taxon>
        <taxon>malvids</taxon>
        <taxon>Brassicales</taxon>
        <taxon>Brassicaceae</taxon>
        <taxon>Brassiceae</taxon>
        <taxon>Brassica</taxon>
    </lineage>
</organism>
<name>A0A8S9PHG7_BRACR</name>
<dbReference type="Proteomes" id="UP000712600">
    <property type="component" value="Unassembled WGS sequence"/>
</dbReference>
<accession>A0A8S9PHG7</accession>
<dbReference type="EMBL" id="QGKX02001347">
    <property type="protein sequence ID" value="KAF3521445.1"/>
    <property type="molecule type" value="Genomic_DNA"/>
</dbReference>